<feature type="transmembrane region" description="Helical" evidence="6">
    <location>
        <begin position="79"/>
        <end position="101"/>
    </location>
</feature>
<dbReference type="InterPro" id="IPR030184">
    <property type="entry name" value="WAT1-related"/>
</dbReference>
<feature type="transmembrane region" description="Helical" evidence="6">
    <location>
        <begin position="12"/>
        <end position="33"/>
    </location>
</feature>
<feature type="transmembrane region" description="Helical" evidence="6">
    <location>
        <begin position="284"/>
        <end position="303"/>
    </location>
</feature>
<dbReference type="SUPFAM" id="SSF103481">
    <property type="entry name" value="Multidrug resistance efflux transporter EmrE"/>
    <property type="match status" value="2"/>
</dbReference>
<feature type="domain" description="EamA" evidence="7">
    <location>
        <begin position="190"/>
        <end position="323"/>
    </location>
</feature>
<evidence type="ECO:0000256" key="6">
    <source>
        <dbReference type="RuleBase" id="RU363077"/>
    </source>
</evidence>
<keyword evidence="3 6" id="KW-0812">Transmembrane</keyword>
<evidence type="ECO:0000259" key="7">
    <source>
        <dbReference type="Pfam" id="PF00892"/>
    </source>
</evidence>
<comment type="subcellular location">
    <subcellularLocation>
        <location evidence="1 6">Membrane</location>
        <topology evidence="1 6">Multi-pass membrane protein</topology>
    </subcellularLocation>
</comment>
<feature type="transmembrane region" description="Helical" evidence="6">
    <location>
        <begin position="187"/>
        <end position="207"/>
    </location>
</feature>
<proteinExistence type="inferred from homology"/>
<feature type="transmembrane region" description="Helical" evidence="6">
    <location>
        <begin position="219"/>
        <end position="239"/>
    </location>
</feature>
<comment type="caution">
    <text evidence="8">The sequence shown here is derived from an EMBL/GenBank/DDBJ whole genome shotgun (WGS) entry which is preliminary data.</text>
</comment>
<dbReference type="GO" id="GO:0016020">
    <property type="term" value="C:membrane"/>
    <property type="evidence" value="ECO:0007669"/>
    <property type="project" value="UniProtKB-SubCell"/>
</dbReference>
<dbReference type="OrthoDB" id="1728340at2759"/>
<dbReference type="InterPro" id="IPR037185">
    <property type="entry name" value="EmrE-like"/>
</dbReference>
<evidence type="ECO:0000256" key="2">
    <source>
        <dbReference type="ARBA" id="ARBA00007635"/>
    </source>
</evidence>
<dbReference type="Proteomes" id="UP001141806">
    <property type="component" value="Unassembled WGS sequence"/>
</dbReference>
<dbReference type="AlphaFoldDB" id="A0A9Q0KM67"/>
<dbReference type="InterPro" id="IPR000620">
    <property type="entry name" value="EamA_dom"/>
</dbReference>
<evidence type="ECO:0000256" key="3">
    <source>
        <dbReference type="ARBA" id="ARBA00022692"/>
    </source>
</evidence>
<comment type="similarity">
    <text evidence="2 6">Belongs to the drug/metabolite transporter (DMT) superfamily. Plant drug/metabolite exporter (P-DME) (TC 2.A.7.4) family.</text>
</comment>
<name>A0A9Q0KM67_9MAGN</name>
<dbReference type="PANTHER" id="PTHR31218">
    <property type="entry name" value="WAT1-RELATED PROTEIN"/>
    <property type="match status" value="1"/>
</dbReference>
<keyword evidence="9" id="KW-1185">Reference proteome</keyword>
<dbReference type="EMBL" id="JAMYWD010000004">
    <property type="protein sequence ID" value="KAJ4972756.1"/>
    <property type="molecule type" value="Genomic_DNA"/>
</dbReference>
<evidence type="ECO:0000313" key="8">
    <source>
        <dbReference type="EMBL" id="KAJ4972756.1"/>
    </source>
</evidence>
<dbReference type="GO" id="GO:0022857">
    <property type="term" value="F:transmembrane transporter activity"/>
    <property type="evidence" value="ECO:0007669"/>
    <property type="project" value="InterPro"/>
</dbReference>
<feature type="transmembrane region" description="Helical" evidence="6">
    <location>
        <begin position="107"/>
        <end position="129"/>
    </location>
</feature>
<feature type="transmembrane region" description="Helical" evidence="6">
    <location>
        <begin position="45"/>
        <end position="67"/>
    </location>
</feature>
<feature type="transmembrane region" description="Helical" evidence="6">
    <location>
        <begin position="259"/>
        <end position="277"/>
    </location>
</feature>
<feature type="transmembrane region" description="Helical" evidence="6">
    <location>
        <begin position="141"/>
        <end position="159"/>
    </location>
</feature>
<keyword evidence="4 6" id="KW-1133">Transmembrane helix</keyword>
<feature type="transmembrane region" description="Helical" evidence="6">
    <location>
        <begin position="309"/>
        <end position="329"/>
    </location>
</feature>
<feature type="domain" description="EamA" evidence="7">
    <location>
        <begin position="30"/>
        <end position="157"/>
    </location>
</feature>
<organism evidence="8 9">
    <name type="scientific">Protea cynaroides</name>
    <dbReference type="NCBI Taxonomy" id="273540"/>
    <lineage>
        <taxon>Eukaryota</taxon>
        <taxon>Viridiplantae</taxon>
        <taxon>Streptophyta</taxon>
        <taxon>Embryophyta</taxon>
        <taxon>Tracheophyta</taxon>
        <taxon>Spermatophyta</taxon>
        <taxon>Magnoliopsida</taxon>
        <taxon>Proteales</taxon>
        <taxon>Proteaceae</taxon>
        <taxon>Protea</taxon>
    </lineage>
</organism>
<dbReference type="Pfam" id="PF00892">
    <property type="entry name" value="EamA"/>
    <property type="match status" value="2"/>
</dbReference>
<evidence type="ECO:0000256" key="5">
    <source>
        <dbReference type="ARBA" id="ARBA00023136"/>
    </source>
</evidence>
<sequence>MGLNLNLRNNARLVMPYAGMIMVECLDVGMSTLSKASMSRGMSHYVFVVYSNAIGTLILLPSSLLFFRSNRPPLTFSLLCRFFLLGLVGITLMQNCIFTGINLSSPTLGSALGNLVPAFTFILAVISRVEKVDMRSRGSQLRVLGSLVSITGAFIVTLYKGPSIGTTPSSNLSQIPTNFNSLTASNWVLGGLFLAAGSLSLSIWYTLQAATLKKYPAEMIVVSFNCFFGTIQCAIVALILEKDPTAWTLKPDLEHLSIFYSSVIGSVVTPCVMTWCIQQKGPVFVAMFKPLGIAIAAWMGVLFLGDTLYLGSVVGAIIIVIGFNGVIWGQSKEDTRRIREGNDDGIGSSTVFIDKAPLLQNFFLRRSV</sequence>
<reference evidence="8" key="1">
    <citation type="journal article" date="2023" name="Plant J.">
        <title>The genome of the king protea, Protea cynaroides.</title>
        <authorList>
            <person name="Chang J."/>
            <person name="Duong T.A."/>
            <person name="Schoeman C."/>
            <person name="Ma X."/>
            <person name="Roodt D."/>
            <person name="Barker N."/>
            <person name="Li Z."/>
            <person name="Van de Peer Y."/>
            <person name="Mizrachi E."/>
        </authorList>
    </citation>
    <scope>NUCLEOTIDE SEQUENCE</scope>
    <source>
        <tissue evidence="8">Young leaves</tissue>
    </source>
</reference>
<accession>A0A9Q0KM67</accession>
<gene>
    <name evidence="8" type="ORF">NE237_005930</name>
</gene>
<evidence type="ECO:0000256" key="4">
    <source>
        <dbReference type="ARBA" id="ARBA00022989"/>
    </source>
</evidence>
<keyword evidence="5 6" id="KW-0472">Membrane</keyword>
<protein>
    <recommendedName>
        <fullName evidence="6">WAT1-related protein</fullName>
    </recommendedName>
</protein>
<evidence type="ECO:0000313" key="9">
    <source>
        <dbReference type="Proteomes" id="UP001141806"/>
    </source>
</evidence>
<evidence type="ECO:0000256" key="1">
    <source>
        <dbReference type="ARBA" id="ARBA00004141"/>
    </source>
</evidence>